<feature type="non-terminal residue" evidence="1">
    <location>
        <position position="29"/>
    </location>
</feature>
<name>A0A6J4P0P1_9ACTN</name>
<protein>
    <submittedName>
        <fullName evidence="1">Uncharacterized protein</fullName>
    </submittedName>
</protein>
<reference evidence="1" key="1">
    <citation type="submission" date="2020-02" db="EMBL/GenBank/DDBJ databases">
        <authorList>
            <person name="Meier V. D."/>
        </authorList>
    </citation>
    <scope>NUCLEOTIDE SEQUENCE</scope>
    <source>
        <strain evidence="1">AVDCRST_MAG22</strain>
    </source>
</reference>
<organism evidence="1">
    <name type="scientific">uncultured Rubrobacteraceae bacterium</name>
    <dbReference type="NCBI Taxonomy" id="349277"/>
    <lineage>
        <taxon>Bacteria</taxon>
        <taxon>Bacillati</taxon>
        <taxon>Actinomycetota</taxon>
        <taxon>Rubrobacteria</taxon>
        <taxon>Rubrobacterales</taxon>
        <taxon>Rubrobacteraceae</taxon>
        <taxon>environmental samples</taxon>
    </lineage>
</organism>
<accession>A0A6J4P0P1</accession>
<proteinExistence type="predicted"/>
<gene>
    <name evidence="1" type="ORF">AVDCRST_MAG22-1359</name>
</gene>
<dbReference type="EMBL" id="CADCUV010000056">
    <property type="protein sequence ID" value="CAA9402982.1"/>
    <property type="molecule type" value="Genomic_DNA"/>
</dbReference>
<feature type="non-terminal residue" evidence="1">
    <location>
        <position position="1"/>
    </location>
</feature>
<evidence type="ECO:0000313" key="1">
    <source>
        <dbReference type="EMBL" id="CAA9402982.1"/>
    </source>
</evidence>
<dbReference type="AlphaFoldDB" id="A0A6J4P0P1"/>
<sequence>WSWTPTTSCVVGRHAGCPASSRNHASRRA</sequence>